<dbReference type="EMBL" id="AWSO01000202">
    <property type="protein sequence ID" value="ESK93348.1"/>
    <property type="molecule type" value="Genomic_DNA"/>
</dbReference>
<gene>
    <name evidence="2" type="ORF">Moror_1074</name>
</gene>
<evidence type="ECO:0000313" key="2">
    <source>
        <dbReference type="EMBL" id="ESK93348.1"/>
    </source>
</evidence>
<accession>V2X2K6</accession>
<feature type="compositionally biased region" description="Basic and acidic residues" evidence="1">
    <location>
        <begin position="544"/>
        <end position="556"/>
    </location>
</feature>
<dbReference type="Proteomes" id="UP000017559">
    <property type="component" value="Unassembled WGS sequence"/>
</dbReference>
<evidence type="ECO:0000256" key="1">
    <source>
        <dbReference type="SAM" id="MobiDB-lite"/>
    </source>
</evidence>
<proteinExistence type="predicted"/>
<dbReference type="KEGG" id="mrr:Moror_1074"/>
<name>V2X2K6_MONRO</name>
<protein>
    <recommendedName>
        <fullName evidence="4">Protein kinase domain-containing protein</fullName>
    </recommendedName>
</protein>
<dbReference type="AlphaFoldDB" id="V2X2K6"/>
<dbReference type="OrthoDB" id="2953266at2759"/>
<organism evidence="2 3">
    <name type="scientific">Moniliophthora roreri (strain MCA 2997)</name>
    <name type="common">Cocoa frosty pod rot fungus</name>
    <name type="synonym">Crinipellis roreri</name>
    <dbReference type="NCBI Taxonomy" id="1381753"/>
    <lineage>
        <taxon>Eukaryota</taxon>
        <taxon>Fungi</taxon>
        <taxon>Dikarya</taxon>
        <taxon>Basidiomycota</taxon>
        <taxon>Agaricomycotina</taxon>
        <taxon>Agaricomycetes</taxon>
        <taxon>Agaricomycetidae</taxon>
        <taxon>Agaricales</taxon>
        <taxon>Marasmiineae</taxon>
        <taxon>Marasmiaceae</taxon>
        <taxon>Moniliophthora</taxon>
    </lineage>
</organism>
<dbReference type="HOGENOM" id="CLU_025147_0_0_1"/>
<comment type="caution">
    <text evidence="2">The sequence shown here is derived from an EMBL/GenBank/DDBJ whole genome shotgun (WGS) entry which is preliminary data.</text>
</comment>
<reference evidence="2 3" key="1">
    <citation type="journal article" date="2014" name="BMC Genomics">
        <title>Genome and secretome analysis of the hemibiotrophic fungal pathogen, Moniliophthora roreri, which causes frosty pod rot disease of cacao: mechanisms of the biotrophic and necrotrophic phases.</title>
        <authorList>
            <person name="Meinhardt L.W."/>
            <person name="Costa G.G.L."/>
            <person name="Thomazella D.P.T."/>
            <person name="Teixeira P.J.P.L."/>
            <person name="Carazzolle M.F."/>
            <person name="Schuster S.C."/>
            <person name="Carlson J.E."/>
            <person name="Guiltinan M.J."/>
            <person name="Mieczkowski P."/>
            <person name="Farmer A."/>
            <person name="Ramaraj T."/>
            <person name="Crozier J."/>
            <person name="Davis R.E."/>
            <person name="Shao J."/>
            <person name="Melnick R.L."/>
            <person name="Pereira G.A.G."/>
            <person name="Bailey B.A."/>
        </authorList>
    </citation>
    <scope>NUCLEOTIDE SEQUENCE [LARGE SCALE GENOMIC DNA]</scope>
    <source>
        <strain evidence="2 3">MCA 2997</strain>
    </source>
</reference>
<evidence type="ECO:0000313" key="3">
    <source>
        <dbReference type="Proteomes" id="UP000017559"/>
    </source>
</evidence>
<evidence type="ECO:0008006" key="4">
    <source>
        <dbReference type="Google" id="ProtNLM"/>
    </source>
</evidence>
<keyword evidence="3" id="KW-1185">Reference proteome</keyword>
<feature type="region of interest" description="Disordered" evidence="1">
    <location>
        <begin position="535"/>
        <end position="556"/>
    </location>
</feature>
<sequence>MAFIQGSSNIAIHESQFTIVQGSQHNTHIHVNYERQRQNELTIWDDYRRIRTGDIYLTKVIGNSDASKDTLYRLSRRRRGDSDARRTISVARVRGEGKDEEFLHVRYSGKGALEVFKRDFYEFSAVKDLNVAQLFGYNNNRRGIPALIFYYDALIPLNRVLSVEHESQGFPFLYVYFQFLLGALRMCEERHYFNLDELWIEPRSGTLRRGPRVENHVIGDIGPSRVFDVPSDPPLGLLSVRAYNNTSIVFDYLIRILSTDVLLEVVSEAYKSSWERLTAVEAWSYLPDLLWRMNDRDSIVWWTGFAERLQCVCVQHSQWAGDEGVVMKDGTIRYQVSGLVNCGHLSLTYRFLHNGELDMEKWWLAQAHRVFGQLGIPEEEWQEYSITTRFWLGLYPTKGNTCQQEYTNTMSGNPATYLFIQPISCVSEDGSIWGSRAESPEYFWSFDPSGQEEMSESTRVSLGLPSFTTKIDLRWQTWDLGAYKAVEMMHLSKGFDPETTAFARSLGFPIVQPIGDEDRFQNLDDSSIVICDDRSTEGYDSDEERVLYPRLREGAE</sequence>